<name>A0A0P9HH12_9CHLR</name>
<dbReference type="Proteomes" id="UP000050509">
    <property type="component" value="Unassembled WGS sequence"/>
</dbReference>
<gene>
    <name evidence="1" type="ORF">SE17_05760</name>
</gene>
<organism evidence="1 2">
    <name type="scientific">Kouleothrix aurantiaca</name>
    <dbReference type="NCBI Taxonomy" id="186479"/>
    <lineage>
        <taxon>Bacteria</taxon>
        <taxon>Bacillati</taxon>
        <taxon>Chloroflexota</taxon>
        <taxon>Chloroflexia</taxon>
        <taxon>Chloroflexales</taxon>
        <taxon>Roseiflexineae</taxon>
        <taxon>Roseiflexaceae</taxon>
        <taxon>Kouleothrix</taxon>
    </lineage>
</organism>
<evidence type="ECO:0000313" key="2">
    <source>
        <dbReference type="Proteomes" id="UP000050509"/>
    </source>
</evidence>
<reference evidence="1 2" key="1">
    <citation type="submission" date="2015-09" db="EMBL/GenBank/DDBJ databases">
        <title>Draft genome sequence of Kouleothrix aurantiaca JCM 19913.</title>
        <authorList>
            <person name="Hemp J."/>
        </authorList>
    </citation>
    <scope>NUCLEOTIDE SEQUENCE [LARGE SCALE GENOMIC DNA]</scope>
    <source>
        <strain evidence="1 2">COM-B</strain>
    </source>
</reference>
<evidence type="ECO:0000313" key="1">
    <source>
        <dbReference type="EMBL" id="KPV54102.1"/>
    </source>
</evidence>
<dbReference type="AlphaFoldDB" id="A0A0P9HH12"/>
<sequence>MHVKYYAVDIGKKETRPSIQKTNQLAIMSEYKARCRIVMLFEPLQQSGCLYDSRDVRWHIEQAENPNRALGIVDAVKATPREEGR</sequence>
<proteinExistence type="predicted"/>
<keyword evidence="2" id="KW-1185">Reference proteome</keyword>
<dbReference type="EMBL" id="LJCR01000113">
    <property type="protein sequence ID" value="KPV54102.1"/>
    <property type="molecule type" value="Genomic_DNA"/>
</dbReference>
<accession>A0A0P9HH12</accession>
<protein>
    <submittedName>
        <fullName evidence="1">Uncharacterized protein</fullName>
    </submittedName>
</protein>
<comment type="caution">
    <text evidence="1">The sequence shown here is derived from an EMBL/GenBank/DDBJ whole genome shotgun (WGS) entry which is preliminary data.</text>
</comment>